<dbReference type="Proteomes" id="UP000245166">
    <property type="component" value="Unassembled WGS sequence"/>
</dbReference>
<name>A0A2U1ZV65_9MICO</name>
<dbReference type="OrthoDB" id="2594539at2"/>
<evidence type="ECO:0000313" key="1">
    <source>
        <dbReference type="EMBL" id="PWD50864.1"/>
    </source>
</evidence>
<dbReference type="Gene3D" id="3.40.960.10">
    <property type="entry name" value="VSR Endonuclease"/>
    <property type="match status" value="1"/>
</dbReference>
<keyword evidence="2" id="KW-1185">Reference proteome</keyword>
<protein>
    <recommendedName>
        <fullName evidence="3">DUF559 domain-containing protein</fullName>
    </recommendedName>
</protein>
<evidence type="ECO:0000313" key="2">
    <source>
        <dbReference type="Proteomes" id="UP000245166"/>
    </source>
</evidence>
<dbReference type="RefSeq" id="WP_109229246.1">
    <property type="nucleotide sequence ID" value="NZ_PYHR01000002.1"/>
</dbReference>
<reference evidence="1 2" key="1">
    <citation type="submission" date="2018-03" db="EMBL/GenBank/DDBJ databases">
        <title>Genome assembly of novel Miniimonas species PCH200.</title>
        <authorList>
            <person name="Thakur V."/>
            <person name="Kumar V."/>
            <person name="Singh D."/>
        </authorList>
    </citation>
    <scope>NUCLEOTIDE SEQUENCE [LARGE SCALE GENOMIC DNA]</scope>
    <source>
        <strain evidence="1 2">PCH200</strain>
    </source>
</reference>
<comment type="caution">
    <text evidence="1">The sequence shown here is derived from an EMBL/GenBank/DDBJ whole genome shotgun (WGS) entry which is preliminary data.</text>
</comment>
<evidence type="ECO:0008006" key="3">
    <source>
        <dbReference type="Google" id="ProtNLM"/>
    </source>
</evidence>
<dbReference type="AlphaFoldDB" id="A0A2U1ZV65"/>
<dbReference type="EMBL" id="PYHR01000002">
    <property type="protein sequence ID" value="PWD50864.1"/>
    <property type="molecule type" value="Genomic_DNA"/>
</dbReference>
<accession>A0A2U1ZV65</accession>
<organism evidence="1 2">
    <name type="scientific">Serinibacter arcticus</name>
    <dbReference type="NCBI Taxonomy" id="1655435"/>
    <lineage>
        <taxon>Bacteria</taxon>
        <taxon>Bacillati</taxon>
        <taxon>Actinomycetota</taxon>
        <taxon>Actinomycetes</taxon>
        <taxon>Micrococcales</taxon>
        <taxon>Beutenbergiaceae</taxon>
        <taxon>Serinibacter</taxon>
    </lineage>
</organism>
<proteinExistence type="predicted"/>
<sequence>MDILARIAALGGAARFSELDSSRYRLATLVASGSLEQLDRGGYALPTAPRPIRVAVGLNGAVSCVSALRELGYDMPGDASVVHCSVPRHRGRKAPLPVGVRRHFETFAPGDLPRRVSLVSAAARAAVCLPYDDAVVALDRVTHAADGALRSDVVAAVGRISRSRAAALDVDVDGRSRSRIETEARLALRRAGLRVAAGVDVPGVGEVDLLVEGVLIVELDGYAFHSDRRTFRRDRSRARTALRLGLPTARFSYEDSDPAHVVAEVVALLRALDAGPSRPDPSLSGPILAAVDAVRTAATGPTSAAQGWPHLGAVDRRRLRWLADSDPPR</sequence>
<gene>
    <name evidence="1" type="ORF">C8046_09575</name>
</gene>